<dbReference type="Proteomes" id="UP000193944">
    <property type="component" value="Unassembled WGS sequence"/>
</dbReference>
<dbReference type="SUPFAM" id="SSF53474">
    <property type="entry name" value="alpha/beta-Hydrolases"/>
    <property type="match status" value="1"/>
</dbReference>
<proteinExistence type="predicted"/>
<evidence type="ECO:0000313" key="2">
    <source>
        <dbReference type="Proteomes" id="UP000193944"/>
    </source>
</evidence>
<gene>
    <name evidence="1" type="ORF">BCR32DRAFT_288709</name>
</gene>
<comment type="caution">
    <text evidence="1">The sequence shown here is derived from an EMBL/GenBank/DDBJ whole genome shotgun (WGS) entry which is preliminary data.</text>
</comment>
<sequence length="174" mass="19738">MRFFLQSDRKGSDTPYGNNEEAGHYVVADDAKLYYEIYGEGKPLLVLQGGCLGSPYELGEFIDKFRNEFKVIVVSTRGHGKSEMGIKPLTFEQRANDLIAILDQISKEPVSIFGFTQMYPERVERIVSIGAGTLKKGFFGPDIKLEDIEKMDAKYINQLKLLAPQPERLQEFFT</sequence>
<keyword evidence="1" id="KW-0378">Hydrolase</keyword>
<dbReference type="EMBL" id="MCFG01001029">
    <property type="protein sequence ID" value="ORX33240.1"/>
    <property type="molecule type" value="Genomic_DNA"/>
</dbReference>
<evidence type="ECO:0000313" key="1">
    <source>
        <dbReference type="EMBL" id="ORX33240.1"/>
    </source>
</evidence>
<dbReference type="AlphaFoldDB" id="A0A1Y1U5D1"/>
<name>A0A1Y1U5D1_9FUNG</name>
<dbReference type="Gene3D" id="3.40.50.1820">
    <property type="entry name" value="alpha/beta hydrolase"/>
    <property type="match status" value="1"/>
</dbReference>
<dbReference type="OrthoDB" id="8119704at2759"/>
<reference evidence="1 2" key="2">
    <citation type="submission" date="2016-08" db="EMBL/GenBank/DDBJ databases">
        <title>Pervasive Adenine N6-methylation of Active Genes in Fungi.</title>
        <authorList>
            <consortium name="DOE Joint Genome Institute"/>
            <person name="Mondo S.J."/>
            <person name="Dannebaum R.O."/>
            <person name="Kuo R.C."/>
            <person name="Labutti K."/>
            <person name="Haridas S."/>
            <person name="Kuo A."/>
            <person name="Salamov A."/>
            <person name="Ahrendt S.R."/>
            <person name="Lipzen A."/>
            <person name="Sullivan W."/>
            <person name="Andreopoulos W.B."/>
            <person name="Clum A."/>
            <person name="Lindquist E."/>
            <person name="Daum C."/>
            <person name="Ramamoorthy G.K."/>
            <person name="Gryganskyi A."/>
            <person name="Culley D."/>
            <person name="Magnuson J.K."/>
            <person name="James T.Y."/>
            <person name="O'Malley M.A."/>
            <person name="Stajich J.E."/>
            <person name="Spatafora J.W."/>
            <person name="Visel A."/>
            <person name="Grigoriev I.V."/>
        </authorList>
    </citation>
    <scope>NUCLEOTIDE SEQUENCE [LARGE SCALE GENOMIC DNA]</scope>
    <source>
        <strain evidence="1 2">S4</strain>
    </source>
</reference>
<dbReference type="InterPro" id="IPR029058">
    <property type="entry name" value="AB_hydrolase_fold"/>
</dbReference>
<reference evidence="1 2" key="1">
    <citation type="submission" date="2016-08" db="EMBL/GenBank/DDBJ databases">
        <title>A Parts List for Fungal Cellulosomes Revealed by Comparative Genomics.</title>
        <authorList>
            <consortium name="DOE Joint Genome Institute"/>
            <person name="Haitjema C.H."/>
            <person name="Gilmore S.P."/>
            <person name="Henske J.K."/>
            <person name="Solomon K.V."/>
            <person name="De Groot R."/>
            <person name="Kuo A."/>
            <person name="Mondo S.J."/>
            <person name="Salamov A.A."/>
            <person name="Labutti K."/>
            <person name="Zhao Z."/>
            <person name="Chiniquy J."/>
            <person name="Barry K."/>
            <person name="Brewer H.M."/>
            <person name="Purvine S.O."/>
            <person name="Wright A.T."/>
            <person name="Boxma B."/>
            <person name="Van Alen T."/>
            <person name="Hackstein J.H."/>
            <person name="Baker S.E."/>
            <person name="Grigoriev I.V."/>
            <person name="O'Malley M.A."/>
        </authorList>
    </citation>
    <scope>NUCLEOTIDE SEQUENCE [LARGE SCALE GENOMIC DNA]</scope>
    <source>
        <strain evidence="1 2">S4</strain>
    </source>
</reference>
<dbReference type="STRING" id="1754192.A0A1Y1U5D1"/>
<accession>A0A1Y1U5D1</accession>
<dbReference type="GO" id="GO:0016787">
    <property type="term" value="F:hydrolase activity"/>
    <property type="evidence" value="ECO:0007669"/>
    <property type="project" value="UniProtKB-KW"/>
</dbReference>
<protein>
    <submittedName>
        <fullName evidence="1">Alpha/beta-hydrolase</fullName>
    </submittedName>
</protein>
<organism evidence="1 2">
    <name type="scientific">Anaeromyces robustus</name>
    <dbReference type="NCBI Taxonomy" id="1754192"/>
    <lineage>
        <taxon>Eukaryota</taxon>
        <taxon>Fungi</taxon>
        <taxon>Fungi incertae sedis</taxon>
        <taxon>Chytridiomycota</taxon>
        <taxon>Chytridiomycota incertae sedis</taxon>
        <taxon>Neocallimastigomycetes</taxon>
        <taxon>Neocallimastigales</taxon>
        <taxon>Neocallimastigaceae</taxon>
        <taxon>Anaeromyces</taxon>
    </lineage>
</organism>
<feature type="non-terminal residue" evidence="1">
    <location>
        <position position="174"/>
    </location>
</feature>
<keyword evidence="2" id="KW-1185">Reference proteome</keyword>